<evidence type="ECO:0000313" key="16">
    <source>
        <dbReference type="Proteomes" id="UP000182719"/>
    </source>
</evidence>
<evidence type="ECO:0000256" key="6">
    <source>
        <dbReference type="ARBA" id="ARBA00022723"/>
    </source>
</evidence>
<dbReference type="RefSeq" id="WP_075006805.1">
    <property type="nucleotide sequence ID" value="NZ_FOAP01000006.1"/>
</dbReference>
<comment type="cofactor">
    <cofactor evidence="1">
        <name>Zn(2+)</name>
        <dbReference type="ChEBI" id="CHEBI:29105"/>
    </cofactor>
</comment>
<evidence type="ECO:0000256" key="4">
    <source>
        <dbReference type="ARBA" id="ARBA00022670"/>
    </source>
</evidence>
<dbReference type="EMBL" id="FOAP01000006">
    <property type="protein sequence ID" value="SEL45762.1"/>
    <property type="molecule type" value="Genomic_DNA"/>
</dbReference>
<feature type="transmembrane region" description="Helical" evidence="13">
    <location>
        <begin position="152"/>
        <end position="175"/>
    </location>
</feature>
<evidence type="ECO:0000313" key="15">
    <source>
        <dbReference type="EMBL" id="SEL45762.1"/>
    </source>
</evidence>
<evidence type="ECO:0000256" key="7">
    <source>
        <dbReference type="ARBA" id="ARBA00022801"/>
    </source>
</evidence>
<keyword evidence="8" id="KW-0862">Zinc</keyword>
<sequence length="624" mass="69188">MRHSLTISSFFRVYALPALWLFALPLFGLWFSGHATSRFDRDVLDTLERQISQDAELEEARRQELLGFLRATPASVACLSTGEELEGFRGTLGEACSDVRQYQWMHRLALASVALGLLSAGVALLCALMAFVSRPFQYGSFAVGWNVLRLTGALQTLAQGGLAVWLSYWITAVWFERYYPKLIVMAGILAAFALFHVVTAIFRRPAMDFDVEAERLEEAHAPELWAHVRRLCASLQTPPPDHLLVGIDANFFVTESDVRVNGQTLTGRTLYVSLPLLRLLKRSEAEAVLAHEMGHLLGGDTGHGKRLAPMLAHFGGYLQALRAGGLTLPIFHFMMAYRGLFELSLGRSRRESELAADRLAASVTSGQDIAHSLVKVGAYSSFRDHTEAQLFALSEQQQTVAIAQRVALGFTEYALSEDVHRDLHGVVTPHPFDSHPPLAARLENVGQRLEPADVAKVLLEPTDASWASAILEADTVEARLWGVYEARFSEAHDLSLAYRYEPATGTERQHVEKHFPPLTFEGKKAGLEVRLDFAQVSSSEWAGPVRLEQVKSASTQGSLFKKYLHLQLKEGGLFKGKRSICLSKLQDGDGLLQAFGHYLGRHRAMEAHRAQPPQERSKDSHQAA</sequence>
<evidence type="ECO:0000256" key="1">
    <source>
        <dbReference type="ARBA" id="ARBA00001947"/>
    </source>
</evidence>
<proteinExistence type="predicted"/>
<feature type="domain" description="Peptidase M48" evidence="14">
    <location>
        <begin position="255"/>
        <end position="446"/>
    </location>
</feature>
<keyword evidence="5 13" id="KW-0812">Transmembrane</keyword>
<keyword evidence="3" id="KW-1003">Cell membrane</keyword>
<evidence type="ECO:0000256" key="2">
    <source>
        <dbReference type="ARBA" id="ARBA00004651"/>
    </source>
</evidence>
<dbReference type="GO" id="GO:0046872">
    <property type="term" value="F:metal ion binding"/>
    <property type="evidence" value="ECO:0007669"/>
    <property type="project" value="UniProtKB-KW"/>
</dbReference>
<gene>
    <name evidence="15" type="ORF">SAMN05444354_10694</name>
</gene>
<evidence type="ECO:0000256" key="9">
    <source>
        <dbReference type="ARBA" id="ARBA00022989"/>
    </source>
</evidence>
<dbReference type="GO" id="GO:0006508">
    <property type="term" value="P:proteolysis"/>
    <property type="evidence" value="ECO:0007669"/>
    <property type="project" value="UniProtKB-KW"/>
</dbReference>
<evidence type="ECO:0000256" key="5">
    <source>
        <dbReference type="ARBA" id="ARBA00022692"/>
    </source>
</evidence>
<evidence type="ECO:0000256" key="11">
    <source>
        <dbReference type="ARBA" id="ARBA00023136"/>
    </source>
</evidence>
<evidence type="ECO:0000256" key="12">
    <source>
        <dbReference type="SAM" id="MobiDB-lite"/>
    </source>
</evidence>
<feature type="transmembrane region" description="Helical" evidence="13">
    <location>
        <begin position="108"/>
        <end position="132"/>
    </location>
</feature>
<dbReference type="OrthoDB" id="5295941at2"/>
<organism evidence="15 16">
    <name type="scientific">Stigmatella aurantiaca</name>
    <dbReference type="NCBI Taxonomy" id="41"/>
    <lineage>
        <taxon>Bacteria</taxon>
        <taxon>Pseudomonadati</taxon>
        <taxon>Myxococcota</taxon>
        <taxon>Myxococcia</taxon>
        <taxon>Myxococcales</taxon>
        <taxon>Cystobacterineae</taxon>
        <taxon>Archangiaceae</taxon>
        <taxon>Stigmatella</taxon>
    </lineage>
</organism>
<keyword evidence="7" id="KW-0378">Hydrolase</keyword>
<dbReference type="InterPro" id="IPR001915">
    <property type="entry name" value="Peptidase_M48"/>
</dbReference>
<dbReference type="InterPro" id="IPR050083">
    <property type="entry name" value="HtpX_protease"/>
</dbReference>
<name>A0A1H7QCS1_STIAU</name>
<evidence type="ECO:0000256" key="8">
    <source>
        <dbReference type="ARBA" id="ARBA00022833"/>
    </source>
</evidence>
<evidence type="ECO:0000259" key="14">
    <source>
        <dbReference type="Pfam" id="PF01435"/>
    </source>
</evidence>
<dbReference type="Pfam" id="PF01435">
    <property type="entry name" value="Peptidase_M48"/>
    <property type="match status" value="1"/>
</dbReference>
<comment type="subcellular location">
    <subcellularLocation>
        <location evidence="2">Cell membrane</location>
        <topology evidence="2">Multi-pass membrane protein</topology>
    </subcellularLocation>
</comment>
<evidence type="ECO:0000256" key="3">
    <source>
        <dbReference type="ARBA" id="ARBA00022475"/>
    </source>
</evidence>
<dbReference type="GO" id="GO:0004222">
    <property type="term" value="F:metalloendopeptidase activity"/>
    <property type="evidence" value="ECO:0007669"/>
    <property type="project" value="InterPro"/>
</dbReference>
<feature type="transmembrane region" description="Helical" evidence="13">
    <location>
        <begin position="12"/>
        <end position="31"/>
    </location>
</feature>
<accession>A0A1H7QCS1</accession>
<dbReference type="GO" id="GO:0005886">
    <property type="term" value="C:plasma membrane"/>
    <property type="evidence" value="ECO:0007669"/>
    <property type="project" value="UniProtKB-SubCell"/>
</dbReference>
<dbReference type="PANTHER" id="PTHR43221">
    <property type="entry name" value="PROTEASE HTPX"/>
    <property type="match status" value="1"/>
</dbReference>
<feature type="region of interest" description="Disordered" evidence="12">
    <location>
        <begin position="605"/>
        <end position="624"/>
    </location>
</feature>
<keyword evidence="9 13" id="KW-1133">Transmembrane helix</keyword>
<dbReference type="Proteomes" id="UP000182719">
    <property type="component" value="Unassembled WGS sequence"/>
</dbReference>
<reference evidence="16" key="1">
    <citation type="submission" date="2016-10" db="EMBL/GenBank/DDBJ databases">
        <authorList>
            <person name="Varghese N."/>
            <person name="Submissions S."/>
        </authorList>
    </citation>
    <scope>NUCLEOTIDE SEQUENCE [LARGE SCALE GENOMIC DNA]</scope>
    <source>
        <strain evidence="16">DSM 17044</strain>
    </source>
</reference>
<dbReference type="AlphaFoldDB" id="A0A1H7QCS1"/>
<keyword evidence="11 13" id="KW-0472">Membrane</keyword>
<dbReference type="Gene3D" id="3.30.2010.10">
    <property type="entry name" value="Metalloproteases ('zincins'), catalytic domain"/>
    <property type="match status" value="1"/>
</dbReference>
<dbReference type="CDD" id="cd07328">
    <property type="entry name" value="M48_Ste24p_like"/>
    <property type="match status" value="1"/>
</dbReference>
<protein>
    <submittedName>
        <fullName evidence="15">Zn-dependent protease with chaperone function</fullName>
    </submittedName>
</protein>
<dbReference type="PANTHER" id="PTHR43221:SF1">
    <property type="entry name" value="PROTEASE HTPX"/>
    <property type="match status" value="1"/>
</dbReference>
<keyword evidence="4 15" id="KW-0645">Protease</keyword>
<keyword evidence="16" id="KW-1185">Reference proteome</keyword>
<evidence type="ECO:0000256" key="10">
    <source>
        <dbReference type="ARBA" id="ARBA00023049"/>
    </source>
</evidence>
<feature type="transmembrane region" description="Helical" evidence="13">
    <location>
        <begin position="182"/>
        <end position="202"/>
    </location>
</feature>
<keyword evidence="10" id="KW-0482">Metalloprotease</keyword>
<keyword evidence="6" id="KW-0479">Metal-binding</keyword>
<evidence type="ECO:0000256" key="13">
    <source>
        <dbReference type="SAM" id="Phobius"/>
    </source>
</evidence>